<evidence type="ECO:0000256" key="2">
    <source>
        <dbReference type="SAM" id="Phobius"/>
    </source>
</evidence>
<comment type="caution">
    <text evidence="3">The sequence shown here is derived from an EMBL/GenBank/DDBJ whole genome shotgun (WGS) entry which is preliminary data.</text>
</comment>
<evidence type="ECO:0000256" key="1">
    <source>
        <dbReference type="SAM" id="MobiDB-lite"/>
    </source>
</evidence>
<feature type="region of interest" description="Disordered" evidence="1">
    <location>
        <begin position="319"/>
        <end position="399"/>
    </location>
</feature>
<gene>
    <name evidence="3" type="ORF">V5O48_015074</name>
</gene>
<protein>
    <recommendedName>
        <fullName evidence="5">Glycoside hydrolase family 76 protein</fullName>
    </recommendedName>
</protein>
<accession>A0ABR3EVJ8</accession>
<dbReference type="Proteomes" id="UP001465976">
    <property type="component" value="Unassembled WGS sequence"/>
</dbReference>
<evidence type="ECO:0000313" key="4">
    <source>
        <dbReference type="Proteomes" id="UP001465976"/>
    </source>
</evidence>
<name>A0ABR3EVJ8_9AGAR</name>
<evidence type="ECO:0000313" key="3">
    <source>
        <dbReference type="EMBL" id="KAL0566920.1"/>
    </source>
</evidence>
<keyword evidence="2" id="KW-0812">Transmembrane</keyword>
<sequence length="399" mass="42822">MFMLSALLADSAPSNATYVTAALQSLAFLDRVLIGEAVFHSPTGCPQPIVISGATEVTQTTSFNAFLMEALAVLHPLSHNKTEIESRLQSEVTAALSRMSLNLLNLNGILPNQYRPQDSFLEAEDGDMYLLRALAAVFRVIGTNLSSDIRDTVKAVLGVHYNAIRDHATAGNNVYSRDWSGPPTPVSFDLYNQAAAAQILVDGIDLFDAPTSSPIPSQPLSSLSSSHAASGIIAGATTGGLVFLVMVATIAFLVIRRRRSQNSPSAEFAAQGITPYTNFGQNLPSEKSSIPRDTHWNTKDRHLSLTASVPLALAAPSQKALDETLPTSPTDSASVRQENGDTGTETAARTPNTHQKTPTEMELAPGFPDMVRAVYQRLWKPDSSENPPDYRSNADESQG</sequence>
<dbReference type="EMBL" id="JBAHYK010001732">
    <property type="protein sequence ID" value="KAL0566920.1"/>
    <property type="molecule type" value="Genomic_DNA"/>
</dbReference>
<organism evidence="3 4">
    <name type="scientific">Marasmius crinis-equi</name>
    <dbReference type="NCBI Taxonomy" id="585013"/>
    <lineage>
        <taxon>Eukaryota</taxon>
        <taxon>Fungi</taxon>
        <taxon>Dikarya</taxon>
        <taxon>Basidiomycota</taxon>
        <taxon>Agaricomycotina</taxon>
        <taxon>Agaricomycetes</taxon>
        <taxon>Agaricomycetidae</taxon>
        <taxon>Agaricales</taxon>
        <taxon>Marasmiineae</taxon>
        <taxon>Marasmiaceae</taxon>
        <taxon>Marasmius</taxon>
    </lineage>
</organism>
<keyword evidence="2" id="KW-0472">Membrane</keyword>
<reference evidence="3 4" key="1">
    <citation type="submission" date="2024-02" db="EMBL/GenBank/DDBJ databases">
        <title>A draft genome for the cacao thread blight pathogen Marasmius crinis-equi.</title>
        <authorList>
            <person name="Cohen S.P."/>
            <person name="Baruah I.K."/>
            <person name="Amoako-Attah I."/>
            <person name="Bukari Y."/>
            <person name="Meinhardt L.W."/>
            <person name="Bailey B.A."/>
        </authorList>
    </citation>
    <scope>NUCLEOTIDE SEQUENCE [LARGE SCALE GENOMIC DNA]</scope>
    <source>
        <strain evidence="3 4">GH-76</strain>
    </source>
</reference>
<feature type="compositionally biased region" description="Polar residues" evidence="1">
    <location>
        <begin position="325"/>
        <end position="358"/>
    </location>
</feature>
<feature type="transmembrane region" description="Helical" evidence="2">
    <location>
        <begin position="232"/>
        <end position="255"/>
    </location>
</feature>
<proteinExistence type="predicted"/>
<evidence type="ECO:0008006" key="5">
    <source>
        <dbReference type="Google" id="ProtNLM"/>
    </source>
</evidence>
<keyword evidence="2" id="KW-1133">Transmembrane helix</keyword>
<keyword evidence="4" id="KW-1185">Reference proteome</keyword>
<dbReference type="CDD" id="cd12087">
    <property type="entry name" value="TM_EGFR-like"/>
    <property type="match status" value="1"/>
</dbReference>